<evidence type="ECO:0000313" key="4">
    <source>
        <dbReference type="Proteomes" id="UP001597045"/>
    </source>
</evidence>
<protein>
    <submittedName>
        <fullName evidence="3">DUF3558 domain-containing protein</fullName>
    </submittedName>
</protein>
<name>A0ABW3M6L0_9PSEU</name>
<proteinExistence type="predicted"/>
<dbReference type="Pfam" id="PF12079">
    <property type="entry name" value="DUF3558"/>
    <property type="match status" value="1"/>
</dbReference>
<keyword evidence="4" id="KW-1185">Reference proteome</keyword>
<dbReference type="EMBL" id="JBHTIS010000381">
    <property type="protein sequence ID" value="MFD1045686.1"/>
    <property type="molecule type" value="Genomic_DNA"/>
</dbReference>
<comment type="caution">
    <text evidence="3">The sequence shown here is derived from an EMBL/GenBank/DDBJ whole genome shotgun (WGS) entry which is preliminary data.</text>
</comment>
<gene>
    <name evidence="3" type="ORF">ACFQ1S_08970</name>
</gene>
<dbReference type="InterPro" id="IPR024520">
    <property type="entry name" value="DUF3558"/>
</dbReference>
<evidence type="ECO:0000256" key="2">
    <source>
        <dbReference type="SAM" id="SignalP"/>
    </source>
</evidence>
<keyword evidence="2" id="KW-0732">Signal</keyword>
<feature type="compositionally biased region" description="Pro residues" evidence="1">
    <location>
        <begin position="29"/>
        <end position="44"/>
    </location>
</feature>
<evidence type="ECO:0000313" key="3">
    <source>
        <dbReference type="EMBL" id="MFD1045686.1"/>
    </source>
</evidence>
<sequence length="192" mass="20752">MRPVIRLGLAIALAAITLGCSPTTDNHAPPTPESRPVPSPTPYRLPPIPPPVTRQWDALKYKDKPCDLLTDQQAQGIGFQDPGWVDTPPDGFPQCWRNRGHLASFFVKFYDIGMVGQVYRRETIWPGGEDAVPITVVGQPAIKVVFPGGDRCAIAVAIADNQAFEVNFKEEGGDASVHATTAAEIVMHNLGA</sequence>
<feature type="signal peptide" evidence="2">
    <location>
        <begin position="1"/>
        <end position="27"/>
    </location>
</feature>
<accession>A0ABW3M6L0</accession>
<organism evidence="3 4">
    <name type="scientific">Kibdelosporangium lantanae</name>
    <dbReference type="NCBI Taxonomy" id="1497396"/>
    <lineage>
        <taxon>Bacteria</taxon>
        <taxon>Bacillati</taxon>
        <taxon>Actinomycetota</taxon>
        <taxon>Actinomycetes</taxon>
        <taxon>Pseudonocardiales</taxon>
        <taxon>Pseudonocardiaceae</taxon>
        <taxon>Kibdelosporangium</taxon>
    </lineage>
</organism>
<dbReference type="Proteomes" id="UP001597045">
    <property type="component" value="Unassembled WGS sequence"/>
</dbReference>
<evidence type="ECO:0000256" key="1">
    <source>
        <dbReference type="SAM" id="MobiDB-lite"/>
    </source>
</evidence>
<feature type="chain" id="PRO_5046290202" evidence="2">
    <location>
        <begin position="28"/>
        <end position="192"/>
    </location>
</feature>
<feature type="region of interest" description="Disordered" evidence="1">
    <location>
        <begin position="22"/>
        <end position="44"/>
    </location>
</feature>
<reference evidence="4" key="1">
    <citation type="journal article" date="2019" name="Int. J. Syst. Evol. Microbiol.">
        <title>The Global Catalogue of Microorganisms (GCM) 10K type strain sequencing project: providing services to taxonomists for standard genome sequencing and annotation.</title>
        <authorList>
            <consortium name="The Broad Institute Genomics Platform"/>
            <consortium name="The Broad Institute Genome Sequencing Center for Infectious Disease"/>
            <person name="Wu L."/>
            <person name="Ma J."/>
        </authorList>
    </citation>
    <scope>NUCLEOTIDE SEQUENCE [LARGE SCALE GENOMIC DNA]</scope>
    <source>
        <strain evidence="4">JCM 31486</strain>
    </source>
</reference>
<dbReference type="PROSITE" id="PS51257">
    <property type="entry name" value="PROKAR_LIPOPROTEIN"/>
    <property type="match status" value="1"/>
</dbReference>